<evidence type="ECO:0000313" key="4">
    <source>
        <dbReference type="Proteomes" id="UP000639643"/>
    </source>
</evidence>
<evidence type="ECO:0000256" key="1">
    <source>
        <dbReference type="SAM" id="MobiDB-lite"/>
    </source>
</evidence>
<reference evidence="3" key="1">
    <citation type="journal article" date="2020" name="Phytopathology">
        <title>Genome Sequence Resources of Colletotrichum truncatum, C. plurivorum, C. musicola, and C. sojae: Four Species Pathogenic to Soybean (Glycine max).</title>
        <authorList>
            <person name="Rogerio F."/>
            <person name="Boufleur T.R."/>
            <person name="Ciampi-Guillardi M."/>
            <person name="Sukno S.A."/>
            <person name="Thon M.R."/>
            <person name="Massola Junior N.S."/>
            <person name="Baroncelli R."/>
        </authorList>
    </citation>
    <scope>NUCLEOTIDE SEQUENCE</scope>
    <source>
        <strain evidence="3">LFN0074</strain>
    </source>
</reference>
<feature type="compositionally biased region" description="Basic residues" evidence="1">
    <location>
        <begin position="13"/>
        <end position="22"/>
    </location>
</feature>
<dbReference type="AlphaFoldDB" id="A0A8H6IPW9"/>
<name>A0A8H6IPW9_9PEZI</name>
<feature type="domain" description="Helitron helicase-like" evidence="2">
    <location>
        <begin position="102"/>
        <end position="318"/>
    </location>
</feature>
<feature type="region of interest" description="Disordered" evidence="1">
    <location>
        <begin position="734"/>
        <end position="759"/>
    </location>
</feature>
<evidence type="ECO:0000313" key="3">
    <source>
        <dbReference type="EMBL" id="KAF6789722.1"/>
    </source>
</evidence>
<evidence type="ECO:0000259" key="2">
    <source>
        <dbReference type="Pfam" id="PF14214"/>
    </source>
</evidence>
<accession>A0A8H6IPW9</accession>
<proteinExistence type="predicted"/>
<gene>
    <name evidence="3" type="ORF">CMUS01_16309</name>
</gene>
<feature type="region of interest" description="Disordered" evidence="1">
    <location>
        <begin position="1"/>
        <end position="28"/>
    </location>
</feature>
<organism evidence="3 4">
    <name type="scientific">Colletotrichum musicola</name>
    <dbReference type="NCBI Taxonomy" id="2175873"/>
    <lineage>
        <taxon>Eukaryota</taxon>
        <taxon>Fungi</taxon>
        <taxon>Dikarya</taxon>
        <taxon>Ascomycota</taxon>
        <taxon>Pezizomycotina</taxon>
        <taxon>Sordariomycetes</taxon>
        <taxon>Hypocreomycetidae</taxon>
        <taxon>Glomerellales</taxon>
        <taxon>Glomerellaceae</taxon>
        <taxon>Colletotrichum</taxon>
        <taxon>Colletotrichum orchidearum species complex</taxon>
    </lineage>
</organism>
<dbReference type="InterPro" id="IPR025476">
    <property type="entry name" value="Helitron_helicase-like"/>
</dbReference>
<keyword evidence="4" id="KW-1185">Reference proteome</keyword>
<comment type="caution">
    <text evidence="3">The sequence shown here is derived from an EMBL/GenBank/DDBJ whole genome shotgun (WGS) entry which is preliminary data.</text>
</comment>
<dbReference type="Pfam" id="PF14214">
    <property type="entry name" value="Helitron_like_N"/>
    <property type="match status" value="1"/>
</dbReference>
<dbReference type="Proteomes" id="UP000639643">
    <property type="component" value="Unassembled WGS sequence"/>
</dbReference>
<dbReference type="OrthoDB" id="5025761at2759"/>
<feature type="non-terminal residue" evidence="3">
    <location>
        <position position="1"/>
    </location>
</feature>
<dbReference type="EMBL" id="WIGM01001753">
    <property type="protein sequence ID" value="KAF6789722.1"/>
    <property type="molecule type" value="Genomic_DNA"/>
</dbReference>
<protein>
    <recommendedName>
        <fullName evidence="2">Helitron helicase-like domain-containing protein</fullName>
    </recommendedName>
</protein>
<sequence length="850" mass="96680">MFQQATMDPEKRWRGRKPHHYRQGVSINSDDTEPFVVSRRGEEIADSNDPDFFPKAFPCLFPWGRGGPKALEPRSKEELDEDTPQLSDQIYHKSKSHYLRPWAAHLLKRHGGNFAAHPVFAFLVFNMLVRSENRRVSYLRMSKASFPKVEQIVSEITAEDMEKASEEYRETRITTNPNIAFLMREISAYGNSQHMSNEERLSARRKIQALCLQYGMPCIWYTINPNDLTNEVNMKLAAFRVEHGAKAEALMEDFRKQIGRIQHLVRDPVSSATFFHRENQHYFQQCAAVGEDSIFGRVSAYFGCVETNERGALHLHGFLWLDANVHIPRLFQDVAQPENEAYANQCCDESMARQYRRWDSVFSDFSHITQELGVLDSAYENEVNWVAHRCQMHSCGATCTKYSFRDNAKGPARHPCRFKAPWRQYEKTEFRDGLLHMRRNHARINRYCPALTVAMRHNTDVTFLPTNSAGLSMLYYATNYATKLDSPMWKRVMLAKAALESMAEFGDQQELDNQTEDPKTTQLNNKTRQFMLRFANQIQTSREHSAVEVCGNLLGHKNSYSSRKEWAYINLNTLYWAVFRRWTGLRNIAGLDTHCRLHLKLAEDARKDTELWASRSEGDDGVEFEGAEDTLAPGVVWQADEADLRHTFQDAMASIHDAQGVAQYSAGISTILAALESTDFAGPDEQTADAPAHHQEEPVPELVIWTKQALNTAKSAQKRLHKERMLTIEGDEVDPVPTTTRAEDPFDDSGEGEAFVAPPAPPRVWIDVAPGDTFTRAGRHIGTKRTLNRMQMMALELICNAVDKKGTAEERQHLQYIGGGGGTGKSWLIDTIKEVFAAKNASSQLVVTAT</sequence>